<dbReference type="AlphaFoldDB" id="A0ABD6EYC4"/>
<evidence type="ECO:0000313" key="2">
    <source>
        <dbReference type="Proteomes" id="UP001608902"/>
    </source>
</evidence>
<dbReference type="InterPro" id="IPR009112">
    <property type="entry name" value="GTP_CycHdrlase_I_reg"/>
</dbReference>
<organism evidence="1 2">
    <name type="scientific">Gnathostoma spinigerum</name>
    <dbReference type="NCBI Taxonomy" id="75299"/>
    <lineage>
        <taxon>Eukaryota</taxon>
        <taxon>Metazoa</taxon>
        <taxon>Ecdysozoa</taxon>
        <taxon>Nematoda</taxon>
        <taxon>Chromadorea</taxon>
        <taxon>Rhabditida</taxon>
        <taxon>Spirurina</taxon>
        <taxon>Gnathostomatomorpha</taxon>
        <taxon>Gnathostomatoidea</taxon>
        <taxon>Gnathostomatidae</taxon>
        <taxon>Gnathostoma</taxon>
    </lineage>
</organism>
<dbReference type="Proteomes" id="UP001608902">
    <property type="component" value="Unassembled WGS sequence"/>
</dbReference>
<proteinExistence type="predicted"/>
<dbReference type="Pfam" id="PF06399">
    <property type="entry name" value="GFRP"/>
    <property type="match status" value="1"/>
</dbReference>
<reference evidence="1 2" key="1">
    <citation type="submission" date="2024-08" db="EMBL/GenBank/DDBJ databases">
        <title>Gnathostoma spinigerum genome.</title>
        <authorList>
            <person name="Gonzalez-Bertolin B."/>
            <person name="Monzon S."/>
            <person name="Zaballos A."/>
            <person name="Jimenez P."/>
            <person name="Dekumyoy P."/>
            <person name="Varona S."/>
            <person name="Cuesta I."/>
            <person name="Sumanam S."/>
            <person name="Adisakwattana P."/>
            <person name="Gasser R.B."/>
            <person name="Hernandez-Gonzalez A."/>
            <person name="Young N.D."/>
            <person name="Perteguer M.J."/>
        </authorList>
    </citation>
    <scope>NUCLEOTIDE SEQUENCE [LARGE SCALE GENOMIC DNA]</scope>
    <source>
        <strain evidence="1">AL3</strain>
        <tissue evidence="1">Liver</tissue>
    </source>
</reference>
<sequence length="84" mass="9334">MIYVIVSTKEHSGEGVKYVFDTPDPKTKQLITSVIDDTALGIFDNVIISRSSPSTLLTKLARVGFHVVGFSKESENYAWTLLKE</sequence>
<keyword evidence="2" id="KW-1185">Reference proteome</keyword>
<gene>
    <name evidence="1" type="ORF">AB6A40_011462</name>
</gene>
<accession>A0ABD6EYC4</accession>
<dbReference type="Gene3D" id="3.30.1410.10">
    <property type="entry name" value="GTP cyclohydrolase I feedback regulatory protein GFRP"/>
    <property type="match status" value="1"/>
</dbReference>
<comment type="caution">
    <text evidence="1">The sequence shown here is derived from an EMBL/GenBank/DDBJ whole genome shotgun (WGS) entry which is preliminary data.</text>
</comment>
<protein>
    <submittedName>
        <fullName evidence="1">Uncharacterized protein</fullName>
    </submittedName>
</protein>
<dbReference type="EMBL" id="JBGFUD010020813">
    <property type="protein sequence ID" value="MFH4984753.1"/>
    <property type="molecule type" value="Genomic_DNA"/>
</dbReference>
<evidence type="ECO:0000313" key="1">
    <source>
        <dbReference type="EMBL" id="MFH4984753.1"/>
    </source>
</evidence>
<dbReference type="InterPro" id="IPR036717">
    <property type="entry name" value="GFRP_sf"/>
</dbReference>
<name>A0ABD6EYC4_9BILA</name>